<dbReference type="SMART" id="SM00204">
    <property type="entry name" value="TGFB"/>
    <property type="match status" value="1"/>
</dbReference>
<dbReference type="AlphaFoldDB" id="A0A9D4SNS8"/>
<sequence>MLCPVLAVSWALLVAAVLPPACRARAVTGGGDDPERARAIELIKGRILADLGLSSAPTGHGRAASDSLHMEHMMRVYRRSLHRPPEEGGRRRGRKGLARGAAKEVTHYYSFKSEGRALQMARKGRASLQHIRFPIHIASGRPRAANATARSYSVRYARLRLRMMSRRPTLVRIYQLMEPGCASCERRLINIRRLSRKGRHRMDVAEAVQSWIDRPDSNHGLDIECKPACRLSRDSALDVEVAEVLNRSHRSYRNGPAGVLLQHHRAIDCSHGPDNQTDLCCRHSLKVSFAEIGWHWVAEPKEFDAYMCKGRCPNDNRNFNSTHALVQSLMSERADVPSPCCAPKSLKGLSLLYQDGPDSDLYTVATQQGMVVEECACL</sequence>
<dbReference type="CDD" id="cd13755">
    <property type="entry name" value="TGF_beta_maverick"/>
    <property type="match status" value="1"/>
</dbReference>
<evidence type="ECO:0000256" key="4">
    <source>
        <dbReference type="ARBA" id="ARBA00023030"/>
    </source>
</evidence>
<dbReference type="PANTHER" id="PTHR11848">
    <property type="entry name" value="TGF-BETA FAMILY"/>
    <property type="match status" value="1"/>
</dbReference>
<evidence type="ECO:0000256" key="2">
    <source>
        <dbReference type="ARBA" id="ARBA00006656"/>
    </source>
</evidence>
<gene>
    <name evidence="10" type="ORF">HPB52_005709</name>
</gene>
<evidence type="ECO:0000256" key="3">
    <source>
        <dbReference type="ARBA" id="ARBA00022525"/>
    </source>
</evidence>
<dbReference type="EMBL" id="JABSTV010001255">
    <property type="protein sequence ID" value="KAH7935284.1"/>
    <property type="molecule type" value="Genomic_DNA"/>
</dbReference>
<keyword evidence="11" id="KW-1185">Reference proteome</keyword>
<organism evidence="10 11">
    <name type="scientific">Rhipicephalus sanguineus</name>
    <name type="common">Brown dog tick</name>
    <name type="synonym">Ixodes sanguineus</name>
    <dbReference type="NCBI Taxonomy" id="34632"/>
    <lineage>
        <taxon>Eukaryota</taxon>
        <taxon>Metazoa</taxon>
        <taxon>Ecdysozoa</taxon>
        <taxon>Arthropoda</taxon>
        <taxon>Chelicerata</taxon>
        <taxon>Arachnida</taxon>
        <taxon>Acari</taxon>
        <taxon>Parasitiformes</taxon>
        <taxon>Ixodida</taxon>
        <taxon>Ixodoidea</taxon>
        <taxon>Ixodidae</taxon>
        <taxon>Rhipicephalinae</taxon>
        <taxon>Rhipicephalus</taxon>
        <taxon>Rhipicephalus</taxon>
    </lineage>
</organism>
<dbReference type="Pfam" id="PF00019">
    <property type="entry name" value="TGF_beta"/>
    <property type="match status" value="1"/>
</dbReference>
<dbReference type="Gene3D" id="2.10.90.10">
    <property type="entry name" value="Cystine-knot cytokines"/>
    <property type="match status" value="1"/>
</dbReference>
<comment type="subcellular location">
    <subcellularLocation>
        <location evidence="1">Secreted</location>
    </subcellularLocation>
</comment>
<name>A0A9D4SNS8_RHISA</name>
<reference evidence="10" key="1">
    <citation type="journal article" date="2020" name="Cell">
        <title>Large-Scale Comparative Analyses of Tick Genomes Elucidate Their Genetic Diversity and Vector Capacities.</title>
        <authorList>
            <consortium name="Tick Genome and Microbiome Consortium (TIGMIC)"/>
            <person name="Jia N."/>
            <person name="Wang J."/>
            <person name="Shi W."/>
            <person name="Du L."/>
            <person name="Sun Y."/>
            <person name="Zhan W."/>
            <person name="Jiang J.F."/>
            <person name="Wang Q."/>
            <person name="Zhang B."/>
            <person name="Ji P."/>
            <person name="Bell-Sakyi L."/>
            <person name="Cui X.M."/>
            <person name="Yuan T.T."/>
            <person name="Jiang B.G."/>
            <person name="Yang W.F."/>
            <person name="Lam T.T."/>
            <person name="Chang Q.C."/>
            <person name="Ding S.J."/>
            <person name="Wang X.J."/>
            <person name="Zhu J.G."/>
            <person name="Ruan X.D."/>
            <person name="Zhao L."/>
            <person name="Wei J.T."/>
            <person name="Ye R.Z."/>
            <person name="Que T.C."/>
            <person name="Du C.H."/>
            <person name="Zhou Y.H."/>
            <person name="Cheng J.X."/>
            <person name="Dai P.F."/>
            <person name="Guo W.B."/>
            <person name="Han X.H."/>
            <person name="Huang E.J."/>
            <person name="Li L.F."/>
            <person name="Wei W."/>
            <person name="Gao Y.C."/>
            <person name="Liu J.Z."/>
            <person name="Shao H.Z."/>
            <person name="Wang X."/>
            <person name="Wang C.C."/>
            <person name="Yang T.C."/>
            <person name="Huo Q.B."/>
            <person name="Li W."/>
            <person name="Chen H.Y."/>
            <person name="Chen S.E."/>
            <person name="Zhou L.G."/>
            <person name="Ni X.B."/>
            <person name="Tian J.H."/>
            <person name="Sheng Y."/>
            <person name="Liu T."/>
            <person name="Pan Y.S."/>
            <person name="Xia L.Y."/>
            <person name="Li J."/>
            <person name="Zhao F."/>
            <person name="Cao W.C."/>
        </authorList>
    </citation>
    <scope>NUCLEOTIDE SEQUENCE</scope>
    <source>
        <strain evidence="10">Rsan-2018</strain>
    </source>
</reference>
<evidence type="ECO:0000313" key="10">
    <source>
        <dbReference type="EMBL" id="KAH7935284.1"/>
    </source>
</evidence>
<evidence type="ECO:0000256" key="8">
    <source>
        <dbReference type="SAM" id="SignalP"/>
    </source>
</evidence>
<feature type="chain" id="PRO_5038876474" description="TGF-beta family profile domain-containing protein" evidence="8">
    <location>
        <begin position="25"/>
        <end position="378"/>
    </location>
</feature>
<comment type="caution">
    <text evidence="10">The sequence shown here is derived from an EMBL/GenBank/DDBJ whole genome shotgun (WGS) entry which is preliminary data.</text>
</comment>
<feature type="region of interest" description="Disordered" evidence="7">
    <location>
        <begin position="79"/>
        <end position="99"/>
    </location>
</feature>
<dbReference type="GO" id="GO:0005615">
    <property type="term" value="C:extracellular space"/>
    <property type="evidence" value="ECO:0007669"/>
    <property type="project" value="TreeGrafter"/>
</dbReference>
<reference evidence="10" key="2">
    <citation type="submission" date="2021-09" db="EMBL/GenBank/DDBJ databases">
        <authorList>
            <person name="Jia N."/>
            <person name="Wang J."/>
            <person name="Shi W."/>
            <person name="Du L."/>
            <person name="Sun Y."/>
            <person name="Zhan W."/>
            <person name="Jiang J."/>
            <person name="Wang Q."/>
            <person name="Zhang B."/>
            <person name="Ji P."/>
            <person name="Sakyi L.B."/>
            <person name="Cui X."/>
            <person name="Yuan T."/>
            <person name="Jiang B."/>
            <person name="Yang W."/>
            <person name="Lam T.T.-Y."/>
            <person name="Chang Q."/>
            <person name="Ding S."/>
            <person name="Wang X."/>
            <person name="Zhu J."/>
            <person name="Ruan X."/>
            <person name="Zhao L."/>
            <person name="Wei J."/>
            <person name="Que T."/>
            <person name="Du C."/>
            <person name="Cheng J."/>
            <person name="Dai P."/>
            <person name="Han X."/>
            <person name="Huang E."/>
            <person name="Gao Y."/>
            <person name="Liu J."/>
            <person name="Shao H."/>
            <person name="Ye R."/>
            <person name="Li L."/>
            <person name="Wei W."/>
            <person name="Wang X."/>
            <person name="Wang C."/>
            <person name="Huo Q."/>
            <person name="Li W."/>
            <person name="Guo W."/>
            <person name="Chen H."/>
            <person name="Chen S."/>
            <person name="Zhou L."/>
            <person name="Zhou L."/>
            <person name="Ni X."/>
            <person name="Tian J."/>
            <person name="Zhou Y."/>
            <person name="Sheng Y."/>
            <person name="Liu T."/>
            <person name="Pan Y."/>
            <person name="Xia L."/>
            <person name="Li J."/>
            <person name="Zhao F."/>
            <person name="Cao W."/>
        </authorList>
    </citation>
    <scope>NUCLEOTIDE SEQUENCE</scope>
    <source>
        <strain evidence="10">Rsan-2018</strain>
        <tissue evidence="10">Larvae</tissue>
    </source>
</reference>
<evidence type="ECO:0000259" key="9">
    <source>
        <dbReference type="PROSITE" id="PS51362"/>
    </source>
</evidence>
<dbReference type="PROSITE" id="PS51362">
    <property type="entry name" value="TGF_BETA_2"/>
    <property type="match status" value="1"/>
</dbReference>
<dbReference type="OMA" id="HRAIDCS"/>
<keyword evidence="8" id="KW-0732">Signal</keyword>
<accession>A0A9D4SNS8</accession>
<dbReference type="InterPro" id="IPR001839">
    <property type="entry name" value="TGF-b_C"/>
</dbReference>
<evidence type="ECO:0000256" key="6">
    <source>
        <dbReference type="RuleBase" id="RU000354"/>
    </source>
</evidence>
<dbReference type="Gene3D" id="2.60.120.970">
    <property type="match status" value="1"/>
</dbReference>
<dbReference type="InterPro" id="IPR017948">
    <property type="entry name" value="TGFb_CS"/>
</dbReference>
<dbReference type="SUPFAM" id="SSF57501">
    <property type="entry name" value="Cystine-knot cytokines"/>
    <property type="match status" value="1"/>
</dbReference>
<dbReference type="GO" id="GO:0005125">
    <property type="term" value="F:cytokine activity"/>
    <property type="evidence" value="ECO:0007669"/>
    <property type="project" value="TreeGrafter"/>
</dbReference>
<dbReference type="InterPro" id="IPR001111">
    <property type="entry name" value="TGF-b_propeptide"/>
</dbReference>
<evidence type="ECO:0000256" key="1">
    <source>
        <dbReference type="ARBA" id="ARBA00004613"/>
    </source>
</evidence>
<dbReference type="PROSITE" id="PS00250">
    <property type="entry name" value="TGF_BETA_1"/>
    <property type="match status" value="1"/>
</dbReference>
<comment type="similarity">
    <text evidence="2 6">Belongs to the TGF-beta family.</text>
</comment>
<dbReference type="InterPro" id="IPR029034">
    <property type="entry name" value="Cystine-knot_cytokine"/>
</dbReference>
<keyword evidence="4 6" id="KW-0339">Growth factor</keyword>
<feature type="domain" description="TGF-beta family profile" evidence="9">
    <location>
        <begin position="247"/>
        <end position="378"/>
    </location>
</feature>
<dbReference type="PANTHER" id="PTHR11848:SF119">
    <property type="entry name" value="TGF-BETA FAMILY PROFILE DOMAIN-CONTAINING PROTEIN"/>
    <property type="match status" value="1"/>
</dbReference>
<evidence type="ECO:0000256" key="5">
    <source>
        <dbReference type="ARBA" id="ARBA00023157"/>
    </source>
</evidence>
<keyword evidence="5" id="KW-1015">Disulfide bond</keyword>
<evidence type="ECO:0000256" key="7">
    <source>
        <dbReference type="SAM" id="MobiDB-lite"/>
    </source>
</evidence>
<feature type="signal peptide" evidence="8">
    <location>
        <begin position="1"/>
        <end position="24"/>
    </location>
</feature>
<dbReference type="VEuPathDB" id="VectorBase:RSAN_058360"/>
<protein>
    <recommendedName>
        <fullName evidence="9">TGF-beta family profile domain-containing protein</fullName>
    </recommendedName>
</protein>
<evidence type="ECO:0000313" key="11">
    <source>
        <dbReference type="Proteomes" id="UP000821837"/>
    </source>
</evidence>
<dbReference type="GO" id="GO:0008083">
    <property type="term" value="F:growth factor activity"/>
    <property type="evidence" value="ECO:0007669"/>
    <property type="project" value="UniProtKB-KW"/>
</dbReference>
<proteinExistence type="inferred from homology"/>
<dbReference type="Pfam" id="PF00688">
    <property type="entry name" value="TGFb_propeptide"/>
    <property type="match status" value="1"/>
</dbReference>
<keyword evidence="3" id="KW-0964">Secreted</keyword>
<dbReference type="InterPro" id="IPR015615">
    <property type="entry name" value="TGF-beta-rel"/>
</dbReference>
<dbReference type="Proteomes" id="UP000821837">
    <property type="component" value="Unassembled WGS sequence"/>
</dbReference>
<dbReference type="OrthoDB" id="5949851at2759"/>